<evidence type="ECO:0000256" key="3">
    <source>
        <dbReference type="ARBA" id="ARBA00022448"/>
    </source>
</evidence>
<accession>A0A4R0XQP7</accession>
<dbReference type="OrthoDB" id="9784933at2"/>
<feature type="transmembrane region" description="Helical" evidence="9">
    <location>
        <begin position="426"/>
        <end position="446"/>
    </location>
</feature>
<dbReference type="EMBL" id="PSZO01000002">
    <property type="protein sequence ID" value="TCG11918.1"/>
    <property type="molecule type" value="Genomic_DNA"/>
</dbReference>
<evidence type="ECO:0000256" key="8">
    <source>
        <dbReference type="ARBA" id="ARBA00023136"/>
    </source>
</evidence>
<name>A0A4R0XQP7_9MOLU</name>
<dbReference type="GO" id="GO:0005886">
    <property type="term" value="C:plasma membrane"/>
    <property type="evidence" value="ECO:0007669"/>
    <property type="project" value="UniProtKB-SubCell"/>
</dbReference>
<proteinExistence type="inferred from homology"/>
<dbReference type="RefSeq" id="WP_131598398.1">
    <property type="nucleotide sequence ID" value="NZ_CBDBYK010000005.1"/>
</dbReference>
<comment type="caution">
    <text evidence="11">The sequence shown here is derived from an EMBL/GenBank/DDBJ whole genome shotgun (WGS) entry which is preliminary data.</text>
</comment>
<keyword evidence="7 9" id="KW-1133">Transmembrane helix</keyword>
<dbReference type="InterPro" id="IPR000515">
    <property type="entry name" value="MetI-like"/>
</dbReference>
<reference evidence="11 12" key="1">
    <citation type="submission" date="2018-02" db="EMBL/GenBank/DDBJ databases">
        <title>Mycoplasma marinum and Mycoplasma todarodis sp. nov., moderately halophilic and psychrotolerant mycoplasmas isolated from cephalopods.</title>
        <authorList>
            <person name="Viver T."/>
        </authorList>
    </citation>
    <scope>NUCLEOTIDE SEQUENCE [LARGE SCALE GENOMIC DNA]</scope>
    <source>
        <strain evidence="11 12">PE</strain>
    </source>
</reference>
<evidence type="ECO:0000256" key="6">
    <source>
        <dbReference type="ARBA" id="ARBA00022692"/>
    </source>
</evidence>
<keyword evidence="6 9" id="KW-0812">Transmembrane</keyword>
<dbReference type="AlphaFoldDB" id="A0A4R0XQP7"/>
<protein>
    <recommendedName>
        <fullName evidence="10">ABC transmembrane type-1 domain-containing protein</fullName>
    </recommendedName>
</protein>
<feature type="transmembrane region" description="Helical" evidence="9">
    <location>
        <begin position="319"/>
        <end position="340"/>
    </location>
</feature>
<evidence type="ECO:0000256" key="2">
    <source>
        <dbReference type="ARBA" id="ARBA00009047"/>
    </source>
</evidence>
<feature type="transmembrane region" description="Helical" evidence="9">
    <location>
        <begin position="288"/>
        <end position="313"/>
    </location>
</feature>
<evidence type="ECO:0000256" key="7">
    <source>
        <dbReference type="ARBA" id="ARBA00022989"/>
    </source>
</evidence>
<evidence type="ECO:0000256" key="4">
    <source>
        <dbReference type="ARBA" id="ARBA00022475"/>
    </source>
</evidence>
<dbReference type="Pfam" id="PF00528">
    <property type="entry name" value="BPD_transp_1"/>
    <property type="match status" value="1"/>
</dbReference>
<comment type="similarity">
    <text evidence="2">Belongs to the binding-protein-dependent transport system permease family. MalFG subfamily.</text>
</comment>
<dbReference type="PANTHER" id="PTHR32243:SF50">
    <property type="entry name" value="MALTOSE_MALTODEXTRIN TRANSPORT SYSTEM PERMEASE PROTEIN MALG"/>
    <property type="match status" value="1"/>
</dbReference>
<dbReference type="CDD" id="cd06261">
    <property type="entry name" value="TM_PBP2"/>
    <property type="match status" value="1"/>
</dbReference>
<dbReference type="Gene3D" id="1.10.3720.10">
    <property type="entry name" value="MetI-like"/>
    <property type="match status" value="1"/>
</dbReference>
<feature type="transmembrane region" description="Helical" evidence="9">
    <location>
        <begin position="255"/>
        <end position="276"/>
    </location>
</feature>
<dbReference type="InterPro" id="IPR035906">
    <property type="entry name" value="MetI-like_sf"/>
</dbReference>
<dbReference type="InterPro" id="IPR050901">
    <property type="entry name" value="BP-dep_ABC_trans_perm"/>
</dbReference>
<dbReference type="PROSITE" id="PS50928">
    <property type="entry name" value="ABC_TM1"/>
    <property type="match status" value="1"/>
</dbReference>
<dbReference type="SUPFAM" id="SSF161098">
    <property type="entry name" value="MetI-like"/>
    <property type="match status" value="1"/>
</dbReference>
<keyword evidence="8 9" id="KW-0472">Membrane</keyword>
<comment type="subcellular location">
    <subcellularLocation>
        <location evidence="1 9">Cell membrane</location>
        <topology evidence="1 9">Multi-pass membrane protein</topology>
    </subcellularLocation>
</comment>
<evidence type="ECO:0000259" key="10">
    <source>
        <dbReference type="PROSITE" id="PS50928"/>
    </source>
</evidence>
<keyword evidence="5" id="KW-0762">Sugar transport</keyword>
<gene>
    <name evidence="11" type="ORF">C4B24_00785</name>
</gene>
<evidence type="ECO:0000256" key="5">
    <source>
        <dbReference type="ARBA" id="ARBA00022597"/>
    </source>
</evidence>
<feature type="domain" description="ABC transmembrane type-1" evidence="10">
    <location>
        <begin position="251"/>
        <end position="446"/>
    </location>
</feature>
<dbReference type="GO" id="GO:0042956">
    <property type="term" value="P:maltodextrin transmembrane transport"/>
    <property type="evidence" value="ECO:0007669"/>
    <property type="project" value="TreeGrafter"/>
</dbReference>
<keyword evidence="12" id="KW-1185">Reference proteome</keyword>
<organism evidence="11 12">
    <name type="scientific">Mycoplasma marinum</name>
    <dbReference type="NCBI Taxonomy" id="1937190"/>
    <lineage>
        <taxon>Bacteria</taxon>
        <taxon>Bacillati</taxon>
        <taxon>Mycoplasmatota</taxon>
        <taxon>Mollicutes</taxon>
        <taxon>Mycoplasmataceae</taxon>
        <taxon>Mycoplasma</taxon>
    </lineage>
</organism>
<evidence type="ECO:0000313" key="12">
    <source>
        <dbReference type="Proteomes" id="UP000294192"/>
    </source>
</evidence>
<dbReference type="GO" id="GO:0015423">
    <property type="term" value="F:ABC-type maltose transporter activity"/>
    <property type="evidence" value="ECO:0007669"/>
    <property type="project" value="TreeGrafter"/>
</dbReference>
<keyword evidence="3 9" id="KW-0813">Transport</keyword>
<sequence length="461" mass="51756">MAEHNFKEIATLNEELDYKYKPSLNIKQNQDALISKIKKIIFSKILDFRKINDEKLKEELKVELELLVSNPLKKITSWEEIELKKLYVSSKEIKGIKERLNFPEKSREMQILYKKELVAIEAKKAKVIAKKTKWEDKTGFLAKKMNKSFEIKLAKINIREKDLKSFIKNKSILKKVYLSDEPPLTPAGWVKLFLSYGFMLLWALIILWPLAELVKATLNNNAIKTLNTSSYEFGFDSFSRLFGKTDFVNWMTNTLIIAGITSAATVFLALLMGYAFSRFRFKGKKSSLISVMLLQMVPSLAALTVFYVLYTILNQKFNLSGSVVLILIYVGGGVAGNTFIMKGYMDSISTEIDEAAKIDGLSQWRIFTRIIVPLTKPMIALVGLWSFIGPFGDYILPGLLLSDSKTFTLAKGLQTLASDPKTMDQGAFAAGAILVAVPVSLLFISLRKFLVGGITAGGVKG</sequence>
<evidence type="ECO:0000256" key="1">
    <source>
        <dbReference type="ARBA" id="ARBA00004651"/>
    </source>
</evidence>
<dbReference type="PANTHER" id="PTHR32243">
    <property type="entry name" value="MALTOSE TRANSPORT SYSTEM PERMEASE-RELATED"/>
    <property type="match status" value="1"/>
</dbReference>
<feature type="transmembrane region" description="Helical" evidence="9">
    <location>
        <begin position="192"/>
        <end position="211"/>
    </location>
</feature>
<evidence type="ECO:0000256" key="9">
    <source>
        <dbReference type="RuleBase" id="RU363032"/>
    </source>
</evidence>
<dbReference type="Proteomes" id="UP000294192">
    <property type="component" value="Unassembled WGS sequence"/>
</dbReference>
<keyword evidence="4" id="KW-1003">Cell membrane</keyword>
<evidence type="ECO:0000313" key="11">
    <source>
        <dbReference type="EMBL" id="TCG11918.1"/>
    </source>
</evidence>